<dbReference type="EMBL" id="CP037920">
    <property type="protein sequence ID" value="QDT99285.1"/>
    <property type="molecule type" value="Genomic_DNA"/>
</dbReference>
<feature type="transmembrane region" description="Helical" evidence="1">
    <location>
        <begin position="94"/>
        <end position="114"/>
    </location>
</feature>
<feature type="transmembrane region" description="Helical" evidence="1">
    <location>
        <begin position="9"/>
        <end position="31"/>
    </location>
</feature>
<accession>A0A517W1Y9</accession>
<evidence type="ECO:0000313" key="3">
    <source>
        <dbReference type="Proteomes" id="UP000318704"/>
    </source>
</evidence>
<dbReference type="KEGG" id="gaw:V144x_47960"/>
<name>A0A517W1Y9_9PLAN</name>
<reference evidence="2 3" key="1">
    <citation type="submission" date="2019-03" db="EMBL/GenBank/DDBJ databases">
        <title>Deep-cultivation of Planctomycetes and their phenomic and genomic characterization uncovers novel biology.</title>
        <authorList>
            <person name="Wiegand S."/>
            <person name="Jogler M."/>
            <person name="Boedeker C."/>
            <person name="Pinto D."/>
            <person name="Vollmers J."/>
            <person name="Rivas-Marin E."/>
            <person name="Kohn T."/>
            <person name="Peeters S.H."/>
            <person name="Heuer A."/>
            <person name="Rast P."/>
            <person name="Oberbeckmann S."/>
            <person name="Bunk B."/>
            <person name="Jeske O."/>
            <person name="Meyerdierks A."/>
            <person name="Storesund J.E."/>
            <person name="Kallscheuer N."/>
            <person name="Luecker S."/>
            <person name="Lage O.M."/>
            <person name="Pohl T."/>
            <person name="Merkel B.J."/>
            <person name="Hornburger P."/>
            <person name="Mueller R.-W."/>
            <person name="Bruemmer F."/>
            <person name="Labrenz M."/>
            <person name="Spormann A.M."/>
            <person name="Op den Camp H."/>
            <person name="Overmann J."/>
            <person name="Amann R."/>
            <person name="Jetten M.S.M."/>
            <person name="Mascher T."/>
            <person name="Medema M.H."/>
            <person name="Devos D.P."/>
            <person name="Kaster A.-K."/>
            <person name="Ovreas L."/>
            <person name="Rohde M."/>
            <person name="Galperin M.Y."/>
            <person name="Jogler C."/>
        </authorList>
    </citation>
    <scope>NUCLEOTIDE SEQUENCE [LARGE SCALE GENOMIC DNA]</scope>
    <source>
        <strain evidence="2 3">V144</strain>
    </source>
</reference>
<gene>
    <name evidence="2" type="ORF">V144x_47960</name>
</gene>
<evidence type="ECO:0000256" key="1">
    <source>
        <dbReference type="SAM" id="Phobius"/>
    </source>
</evidence>
<keyword evidence="1" id="KW-0812">Transmembrane</keyword>
<keyword evidence="1" id="KW-0472">Membrane</keyword>
<feature type="transmembrane region" description="Helical" evidence="1">
    <location>
        <begin position="63"/>
        <end position="82"/>
    </location>
</feature>
<feature type="transmembrane region" description="Helical" evidence="1">
    <location>
        <begin position="37"/>
        <end position="56"/>
    </location>
</feature>
<sequence>MLKINSRDILVGVSFLITFISLYCFLALVVSKWGLGSVKPTLIIVCVYLILNVLMVKCTKKQIIPHLAIFFFWFFIFLFDLAMSKAHFIELFKIIFWSYFINIVFVIACQQLIAKFPKK</sequence>
<evidence type="ECO:0000313" key="2">
    <source>
        <dbReference type="EMBL" id="QDT99285.1"/>
    </source>
</evidence>
<organism evidence="2 3">
    <name type="scientific">Gimesia aquarii</name>
    <dbReference type="NCBI Taxonomy" id="2527964"/>
    <lineage>
        <taxon>Bacteria</taxon>
        <taxon>Pseudomonadati</taxon>
        <taxon>Planctomycetota</taxon>
        <taxon>Planctomycetia</taxon>
        <taxon>Planctomycetales</taxon>
        <taxon>Planctomycetaceae</taxon>
        <taxon>Gimesia</taxon>
    </lineage>
</organism>
<protein>
    <submittedName>
        <fullName evidence="2">Uncharacterized protein</fullName>
    </submittedName>
</protein>
<dbReference type="RefSeq" id="WP_144988647.1">
    <property type="nucleotide sequence ID" value="NZ_CP037920.1"/>
</dbReference>
<dbReference type="AlphaFoldDB" id="A0A517W1Y9"/>
<proteinExistence type="predicted"/>
<dbReference type="Proteomes" id="UP000318704">
    <property type="component" value="Chromosome"/>
</dbReference>
<keyword evidence="1" id="KW-1133">Transmembrane helix</keyword>